<sequence>MGRFFALILILALAAGLFVAGLKQQWWPVPRHWNPFLPLHLEDPVTPVTRWKLRRLGDEPEACLAALRTAPEGSLDYLPLEGYTPVESCPLTNVVRVRSSQVGFNNSFVARCPLVAAWSLYERNLLQPLARARFGQPVAEVWHYGTFACRNIYHRQDDRRSDHATASALDVAALSLRDGTRISVRRHWDDEGDKGAFLHEAFDGACQFFGTALGPDYNAAHADHFHFGLRGFGICR</sequence>
<accession>A0A9Q3ULL2</accession>
<keyword evidence="3" id="KW-1185">Reference proteome</keyword>
<dbReference type="AlphaFoldDB" id="A0A9Q3ULL2"/>
<evidence type="ECO:0000313" key="3">
    <source>
        <dbReference type="Proteomes" id="UP001108027"/>
    </source>
</evidence>
<dbReference type="Pfam" id="PF06904">
    <property type="entry name" value="Extensin-like_C"/>
    <property type="match status" value="1"/>
</dbReference>
<dbReference type="Proteomes" id="UP001108027">
    <property type="component" value="Unassembled WGS sequence"/>
</dbReference>
<name>A0A9Q3ULL2_9GAMM</name>
<protein>
    <submittedName>
        <fullName evidence="2">Extensin family protein</fullName>
    </submittedName>
</protein>
<comment type="caution">
    <text evidence="2">The sequence shown here is derived from an EMBL/GenBank/DDBJ whole genome shotgun (WGS) entry which is preliminary data.</text>
</comment>
<evidence type="ECO:0000259" key="1">
    <source>
        <dbReference type="Pfam" id="PF06904"/>
    </source>
</evidence>
<gene>
    <name evidence="2" type="ORF">LL252_06720</name>
</gene>
<feature type="domain" description="Extensin-like C-terminal" evidence="1">
    <location>
        <begin position="62"/>
        <end position="236"/>
    </location>
</feature>
<dbReference type="EMBL" id="JAJGNA010000005">
    <property type="protein sequence ID" value="MCC4308261.1"/>
    <property type="molecule type" value="Genomic_DNA"/>
</dbReference>
<organism evidence="2 3">
    <name type="scientific">Alloalcanivorax marinus</name>
    <dbReference type="NCBI Taxonomy" id="1177169"/>
    <lineage>
        <taxon>Bacteria</taxon>
        <taxon>Pseudomonadati</taxon>
        <taxon>Pseudomonadota</taxon>
        <taxon>Gammaproteobacteria</taxon>
        <taxon>Oceanospirillales</taxon>
        <taxon>Alcanivoracaceae</taxon>
        <taxon>Alloalcanivorax</taxon>
    </lineage>
</organism>
<evidence type="ECO:0000313" key="2">
    <source>
        <dbReference type="EMBL" id="MCC4308261.1"/>
    </source>
</evidence>
<dbReference type="RefSeq" id="WP_228233516.1">
    <property type="nucleotide sequence ID" value="NZ_JAJGNA010000005.1"/>
</dbReference>
<proteinExistence type="predicted"/>
<reference evidence="2" key="1">
    <citation type="submission" date="2021-10" db="EMBL/GenBank/DDBJ databases">
        <title>The diversity and Nitrogen Metabolism of Culturable Nitrate-Utilizing Bacteria Within the Oxygen Minimum Zone of the Changjiang (Yangtze River)Estuary.</title>
        <authorList>
            <person name="Zhang D."/>
            <person name="Zheng J."/>
            <person name="Liu S."/>
            <person name="He W."/>
        </authorList>
    </citation>
    <scope>NUCLEOTIDE SEQUENCE</scope>
    <source>
        <strain evidence="2">FXH-223</strain>
    </source>
</reference>
<dbReference type="InterPro" id="IPR009683">
    <property type="entry name" value="Extensin-like_C"/>
</dbReference>